<feature type="binding site" evidence="4">
    <location>
        <position position="158"/>
    </location>
    <ligand>
        <name>Zn(2+)</name>
        <dbReference type="ChEBI" id="CHEBI:29105"/>
    </ligand>
</feature>
<evidence type="ECO:0000313" key="6">
    <source>
        <dbReference type="EMBL" id="NJP37839.1"/>
    </source>
</evidence>
<keyword evidence="4" id="KW-0479">Metal-binding</keyword>
<dbReference type="GO" id="GO:0046872">
    <property type="term" value="F:metal ion binding"/>
    <property type="evidence" value="ECO:0007669"/>
    <property type="project" value="UniProtKB-KW"/>
</dbReference>
<dbReference type="InterPro" id="IPR026590">
    <property type="entry name" value="Ssirtuin_cat_dom"/>
</dbReference>
<feature type="binding site" evidence="4">
    <location>
        <position position="140"/>
    </location>
    <ligand>
        <name>Zn(2+)</name>
        <dbReference type="ChEBI" id="CHEBI:29105"/>
    </ligand>
</feature>
<dbReference type="CDD" id="cd01407">
    <property type="entry name" value="SIR2-fam"/>
    <property type="match status" value="1"/>
</dbReference>
<dbReference type="PANTHER" id="PTHR11085">
    <property type="entry name" value="NAD-DEPENDENT PROTEIN DEACYLASE SIRTUIN-5, MITOCHONDRIAL-RELATED"/>
    <property type="match status" value="1"/>
</dbReference>
<gene>
    <name evidence="6" type="ORF">HCN83_09600</name>
</gene>
<keyword evidence="4" id="KW-0862">Zinc</keyword>
<dbReference type="GO" id="GO:0070403">
    <property type="term" value="F:NAD+ binding"/>
    <property type="evidence" value="ECO:0007669"/>
    <property type="project" value="InterPro"/>
</dbReference>
<comment type="caution">
    <text evidence="6">The sequence shown here is derived from an EMBL/GenBank/DDBJ whole genome shotgun (WGS) entry which is preliminary data.</text>
</comment>
<keyword evidence="7" id="KW-1185">Reference proteome</keyword>
<protein>
    <recommendedName>
        <fullName evidence="1">protein acetyllysine N-acetyltransferase</fullName>
        <ecNumber evidence="1">2.3.1.286</ecNumber>
    </recommendedName>
</protein>
<feature type="domain" description="Deacetylase sirtuin-type" evidence="5">
    <location>
        <begin position="8"/>
        <end position="252"/>
    </location>
</feature>
<dbReference type="EMBL" id="JAATHJ010000012">
    <property type="protein sequence ID" value="NJP37839.1"/>
    <property type="molecule type" value="Genomic_DNA"/>
</dbReference>
<dbReference type="InterPro" id="IPR026591">
    <property type="entry name" value="Sirtuin_cat_small_dom_sf"/>
</dbReference>
<sequence>MAWLEACYPEAEQKAALLANWLLTAERTVFFTGAGMSTESNLPDFRSKEGWWRRIDPRTVATPDALNDDYPLFKDFYAARMKSLEAAVPHAGYHVISSWESRGMVQAVATQNVDGLHRKAGSRNVYELHGRLQAVRCSRCDEQASEQDFRRGIPCQICGGKLRPGVVLFGEILPEKDWDDALAAVQQSDLIITIGTSLEVYPANQIPLMSSGRSVYINSEYSGAAADFDLVLEGRAGEILQQVDRLLKSVKK</sequence>
<dbReference type="PROSITE" id="PS50305">
    <property type="entry name" value="SIRTUIN"/>
    <property type="match status" value="1"/>
</dbReference>
<organism evidence="6 7">
    <name type="scientific">Alkalicoccus luteus</name>
    <dbReference type="NCBI Taxonomy" id="1237094"/>
    <lineage>
        <taxon>Bacteria</taxon>
        <taxon>Bacillati</taxon>
        <taxon>Bacillota</taxon>
        <taxon>Bacilli</taxon>
        <taxon>Bacillales</taxon>
        <taxon>Bacillaceae</taxon>
        <taxon>Alkalicoccus</taxon>
    </lineage>
</organism>
<dbReference type="AlphaFoldDB" id="A0A969TX21"/>
<dbReference type="Proteomes" id="UP000752012">
    <property type="component" value="Unassembled WGS sequence"/>
</dbReference>
<dbReference type="InterPro" id="IPR029035">
    <property type="entry name" value="DHS-like_NAD/FAD-binding_dom"/>
</dbReference>
<evidence type="ECO:0000256" key="1">
    <source>
        <dbReference type="ARBA" id="ARBA00012928"/>
    </source>
</evidence>
<dbReference type="EC" id="2.3.1.286" evidence="1"/>
<feature type="binding site" evidence="4">
    <location>
        <position position="137"/>
    </location>
    <ligand>
        <name>Zn(2+)</name>
        <dbReference type="ChEBI" id="CHEBI:29105"/>
    </ligand>
</feature>
<reference evidence="6 7" key="1">
    <citation type="submission" date="2020-03" db="EMBL/GenBank/DDBJ databases">
        <title>Assessment of the enzymatic potential of alkaline-tolerant lipase obtained from Bacillus luteus H11 (technogenic soil) for the bioremediation of saline soils contaminated with petroleum substances.</title>
        <authorList>
            <person name="Kalwasinska A."/>
        </authorList>
    </citation>
    <scope>NUCLEOTIDE SEQUENCE [LARGE SCALE GENOMIC DNA]</scope>
    <source>
        <strain evidence="6 7">H11</strain>
    </source>
</reference>
<evidence type="ECO:0000256" key="2">
    <source>
        <dbReference type="ARBA" id="ARBA00022679"/>
    </source>
</evidence>
<evidence type="ECO:0000256" key="4">
    <source>
        <dbReference type="PROSITE-ProRule" id="PRU00236"/>
    </source>
</evidence>
<dbReference type="Pfam" id="PF02146">
    <property type="entry name" value="SIR2"/>
    <property type="match status" value="1"/>
</dbReference>
<dbReference type="PANTHER" id="PTHR11085:SF10">
    <property type="entry name" value="NAD-DEPENDENT PROTEIN DEACYLASE SIRTUIN-5, MITOCHONDRIAL-RELATED"/>
    <property type="match status" value="1"/>
</dbReference>
<dbReference type="InterPro" id="IPR050134">
    <property type="entry name" value="NAD-dep_sirtuin_deacylases"/>
</dbReference>
<feature type="active site" description="Proton acceptor" evidence="4">
    <location>
        <position position="129"/>
    </location>
</feature>
<keyword evidence="3" id="KW-0520">NAD</keyword>
<evidence type="ECO:0000259" key="5">
    <source>
        <dbReference type="PROSITE" id="PS50305"/>
    </source>
</evidence>
<dbReference type="GO" id="GO:0017136">
    <property type="term" value="F:histone deacetylase activity, NAD-dependent"/>
    <property type="evidence" value="ECO:0007669"/>
    <property type="project" value="TreeGrafter"/>
</dbReference>
<accession>A0A969TX21</accession>
<evidence type="ECO:0000256" key="3">
    <source>
        <dbReference type="ARBA" id="ARBA00023027"/>
    </source>
</evidence>
<keyword evidence="2" id="KW-0808">Transferase</keyword>
<dbReference type="NCBIfam" id="NF001753">
    <property type="entry name" value="PRK00481.1-3"/>
    <property type="match status" value="1"/>
</dbReference>
<dbReference type="SUPFAM" id="SSF52467">
    <property type="entry name" value="DHS-like NAD/FAD-binding domain"/>
    <property type="match status" value="1"/>
</dbReference>
<feature type="binding site" evidence="4">
    <location>
        <position position="155"/>
    </location>
    <ligand>
        <name>Zn(2+)</name>
        <dbReference type="ChEBI" id="CHEBI:29105"/>
    </ligand>
</feature>
<proteinExistence type="predicted"/>
<evidence type="ECO:0000313" key="7">
    <source>
        <dbReference type="Proteomes" id="UP000752012"/>
    </source>
</evidence>
<name>A0A969TX21_9BACI</name>
<dbReference type="Gene3D" id="3.30.1600.10">
    <property type="entry name" value="SIR2/SIRT2 'Small Domain"/>
    <property type="match status" value="1"/>
</dbReference>
<dbReference type="Gene3D" id="3.40.50.1220">
    <property type="entry name" value="TPP-binding domain"/>
    <property type="match status" value="1"/>
</dbReference>
<dbReference type="InterPro" id="IPR003000">
    <property type="entry name" value="Sirtuin"/>
</dbReference>